<organism evidence="2 3">
    <name type="scientific">Rapidithrix thailandica</name>
    <dbReference type="NCBI Taxonomy" id="413964"/>
    <lineage>
        <taxon>Bacteria</taxon>
        <taxon>Pseudomonadati</taxon>
        <taxon>Bacteroidota</taxon>
        <taxon>Cytophagia</taxon>
        <taxon>Cytophagales</taxon>
        <taxon>Flammeovirgaceae</taxon>
        <taxon>Rapidithrix</taxon>
    </lineage>
</organism>
<feature type="transmembrane region" description="Helical" evidence="1">
    <location>
        <begin position="7"/>
        <end position="27"/>
    </location>
</feature>
<keyword evidence="3" id="KW-1185">Reference proteome</keyword>
<evidence type="ECO:0000256" key="1">
    <source>
        <dbReference type="SAM" id="Phobius"/>
    </source>
</evidence>
<reference evidence="2 3" key="1">
    <citation type="submission" date="2024-04" db="EMBL/GenBank/DDBJ databases">
        <title>Novel genus in family Flammeovirgaceae.</title>
        <authorList>
            <person name="Nguyen T.H."/>
            <person name="Vuong T.Q."/>
            <person name="Le H."/>
            <person name="Kim S.-G."/>
        </authorList>
    </citation>
    <scope>NUCLEOTIDE SEQUENCE [LARGE SCALE GENOMIC DNA]</scope>
    <source>
        <strain evidence="2 3">JCM 23209</strain>
    </source>
</reference>
<comment type="caution">
    <text evidence="2">The sequence shown here is derived from an EMBL/GenBank/DDBJ whole genome shotgun (WGS) entry which is preliminary data.</text>
</comment>
<evidence type="ECO:0000313" key="2">
    <source>
        <dbReference type="EMBL" id="MEN7549667.1"/>
    </source>
</evidence>
<dbReference type="Proteomes" id="UP001403385">
    <property type="component" value="Unassembled WGS sequence"/>
</dbReference>
<name>A0AAW9S841_9BACT</name>
<gene>
    <name evidence="2" type="ORF">AAG747_17220</name>
</gene>
<dbReference type="Pfam" id="PF11138">
    <property type="entry name" value="DUF2911"/>
    <property type="match status" value="1"/>
</dbReference>
<dbReference type="RefSeq" id="WP_346822446.1">
    <property type="nucleotide sequence ID" value="NZ_JBDKWZ010000010.1"/>
</dbReference>
<keyword evidence="1" id="KW-0812">Transmembrane</keyword>
<protein>
    <submittedName>
        <fullName evidence="2">DUF2911 domain-containing protein</fullName>
    </submittedName>
</protein>
<dbReference type="AlphaFoldDB" id="A0AAW9S841"/>
<evidence type="ECO:0000313" key="3">
    <source>
        <dbReference type="Proteomes" id="UP001403385"/>
    </source>
</evidence>
<accession>A0AAW9S841</accession>
<keyword evidence="1" id="KW-0472">Membrane</keyword>
<proteinExistence type="predicted"/>
<dbReference type="InterPro" id="IPR021314">
    <property type="entry name" value="DUF2911"/>
</dbReference>
<dbReference type="EMBL" id="JBDKWZ010000010">
    <property type="protein sequence ID" value="MEN7549667.1"/>
    <property type="molecule type" value="Genomic_DNA"/>
</dbReference>
<keyword evidence="1" id="KW-1133">Transmembrane helix</keyword>
<sequence length="185" mass="21520">MSIKTKVYLIVGVGILIFFSILGYKAATTRSHSPKDTVRYVLDDVLLEMVYCRPYKKDRLIFGEKGSGALEYYGEYWRTGANEATTFEVNQEIYFGDKPLNAGRYSFYTIPNEQEWEIVLNREADRWGLWEPDYSLDAVKIKAPVVRQPEVLEQFTISMEETENGILIHLKWDDLDIAFPVRKRS</sequence>